<organism evidence="1 2">
    <name type="scientific">Candidatus Oscillibacter excrementigallinarum</name>
    <dbReference type="NCBI Taxonomy" id="2838716"/>
    <lineage>
        <taxon>Bacteria</taxon>
        <taxon>Bacillati</taxon>
        <taxon>Bacillota</taxon>
        <taxon>Clostridia</taxon>
        <taxon>Eubacteriales</taxon>
        <taxon>Oscillospiraceae</taxon>
        <taxon>Oscillibacter</taxon>
    </lineage>
</organism>
<dbReference type="EMBL" id="DWZJ01000053">
    <property type="protein sequence ID" value="HJB13315.1"/>
    <property type="molecule type" value="Genomic_DNA"/>
</dbReference>
<name>A0A9D2LJL0_9FIRM</name>
<dbReference type="PROSITE" id="PS51257">
    <property type="entry name" value="PROKAR_LIPOPROTEIN"/>
    <property type="match status" value="1"/>
</dbReference>
<sequence>MRRMLLSVFLAAALLTGCGGRESSVPPDEASETALTEQDVLNLYTAASAVYDWFDLTTLPLDMEDARTEGDLTYYRVDAENLSLPVSAVPEPTDSSLPWQPQPVTITSLADLRETAETYFSPEIADSLFALSPDHYKDFDGVLYATDGGRGSNVYLLDKAAAAEQVDEDHWTVTVTFYADSYEWERPSATVGYSQTVLDLERTEDGWKFTSFVPSDGLDLEAETVFTFTYTDDGFPESLGSLEDCSDLKLACWLLHADGAYSEGPSDTLTRRFLEDPDTWFEALSVFPDSPWEHADTVMAAPVNDTYAWYGQTEQDRLEEILNTYQPENDAQQALLDALKEAQPQAIERSTENATASFCLVTEGQFLSLGHKEGGYPWDYEGLPETPQSAGTGDNGEAGFAFSFGGVDAEYVETDDGDDLVYRMTTTVPGPQTLGGIQVGDAEDDVKAVYTGAVQMEAVGEDQFGADYALIHEPGGLSYCKHISFFITDGEVSAIQVEDLMDGRLLG</sequence>
<gene>
    <name evidence="1" type="ORF">H9787_06350</name>
</gene>
<reference evidence="1" key="1">
    <citation type="journal article" date="2021" name="PeerJ">
        <title>Extensive microbial diversity within the chicken gut microbiome revealed by metagenomics and culture.</title>
        <authorList>
            <person name="Gilroy R."/>
            <person name="Ravi A."/>
            <person name="Getino M."/>
            <person name="Pursley I."/>
            <person name="Horton D.L."/>
            <person name="Alikhan N.F."/>
            <person name="Baker D."/>
            <person name="Gharbi K."/>
            <person name="Hall N."/>
            <person name="Watson M."/>
            <person name="Adriaenssens E.M."/>
            <person name="Foster-Nyarko E."/>
            <person name="Jarju S."/>
            <person name="Secka A."/>
            <person name="Antonio M."/>
            <person name="Oren A."/>
            <person name="Chaudhuri R.R."/>
            <person name="La Ragione R."/>
            <person name="Hildebrand F."/>
            <person name="Pallen M.J."/>
        </authorList>
    </citation>
    <scope>NUCLEOTIDE SEQUENCE</scope>
    <source>
        <strain evidence="1">ChiBcec18-1249</strain>
    </source>
</reference>
<protein>
    <recommendedName>
        <fullName evidence="3">Lipoprotein</fullName>
    </recommendedName>
</protein>
<comment type="caution">
    <text evidence="1">The sequence shown here is derived from an EMBL/GenBank/DDBJ whole genome shotgun (WGS) entry which is preliminary data.</text>
</comment>
<reference evidence="1" key="2">
    <citation type="submission" date="2021-04" db="EMBL/GenBank/DDBJ databases">
        <authorList>
            <person name="Gilroy R."/>
        </authorList>
    </citation>
    <scope>NUCLEOTIDE SEQUENCE</scope>
    <source>
        <strain evidence="1">ChiBcec18-1249</strain>
    </source>
</reference>
<dbReference type="Proteomes" id="UP000823824">
    <property type="component" value="Unassembled WGS sequence"/>
</dbReference>
<evidence type="ECO:0008006" key="3">
    <source>
        <dbReference type="Google" id="ProtNLM"/>
    </source>
</evidence>
<dbReference type="AlphaFoldDB" id="A0A9D2LJL0"/>
<evidence type="ECO:0000313" key="1">
    <source>
        <dbReference type="EMBL" id="HJB13315.1"/>
    </source>
</evidence>
<proteinExistence type="predicted"/>
<accession>A0A9D2LJL0</accession>
<evidence type="ECO:0000313" key="2">
    <source>
        <dbReference type="Proteomes" id="UP000823824"/>
    </source>
</evidence>